<sequence length="131" mass="14359">MLDLSQNQISDNSASGLVSDLGNCKKISTLTLNLRYKIGYEGKSGLGSGLGKWTNLSNLTLYLQENKIGDAGALGLGQESSVISHIWHLIQTKSLSNQNNSKQSASNQKIQQSQKRSDTNCEKTRKIYKNI</sequence>
<feature type="region of interest" description="Disordered" evidence="1">
    <location>
        <begin position="96"/>
        <end position="131"/>
    </location>
</feature>
<dbReference type="RefSeq" id="XP_012655032.1">
    <property type="nucleotide sequence ID" value="XM_012799578.1"/>
</dbReference>
<keyword evidence="3" id="KW-1185">Reference proteome</keyword>
<reference evidence="3" key="1">
    <citation type="journal article" date="2006" name="PLoS Biol.">
        <title>Macronuclear genome sequence of the ciliate Tetrahymena thermophila, a model eukaryote.</title>
        <authorList>
            <person name="Eisen J.A."/>
            <person name="Coyne R.S."/>
            <person name="Wu M."/>
            <person name="Wu D."/>
            <person name="Thiagarajan M."/>
            <person name="Wortman J.R."/>
            <person name="Badger J.H."/>
            <person name="Ren Q."/>
            <person name="Amedeo P."/>
            <person name="Jones K.M."/>
            <person name="Tallon L.J."/>
            <person name="Delcher A.L."/>
            <person name="Salzberg S.L."/>
            <person name="Silva J.C."/>
            <person name="Haas B.J."/>
            <person name="Majoros W.H."/>
            <person name="Farzad M."/>
            <person name="Carlton J.M."/>
            <person name="Smith R.K. Jr."/>
            <person name="Garg J."/>
            <person name="Pearlman R.E."/>
            <person name="Karrer K.M."/>
            <person name="Sun L."/>
            <person name="Manning G."/>
            <person name="Elde N.C."/>
            <person name="Turkewitz A.P."/>
            <person name="Asai D.J."/>
            <person name="Wilkes D.E."/>
            <person name="Wang Y."/>
            <person name="Cai H."/>
            <person name="Collins K."/>
            <person name="Stewart B.A."/>
            <person name="Lee S.R."/>
            <person name="Wilamowska K."/>
            <person name="Weinberg Z."/>
            <person name="Ruzzo W.L."/>
            <person name="Wloga D."/>
            <person name="Gaertig J."/>
            <person name="Frankel J."/>
            <person name="Tsao C.-C."/>
            <person name="Gorovsky M.A."/>
            <person name="Keeling P.J."/>
            <person name="Waller R.F."/>
            <person name="Patron N.J."/>
            <person name="Cherry J.M."/>
            <person name="Stover N.A."/>
            <person name="Krieger C.J."/>
            <person name="del Toro C."/>
            <person name="Ryder H.F."/>
            <person name="Williamson S.C."/>
            <person name="Barbeau R.A."/>
            <person name="Hamilton E.P."/>
            <person name="Orias E."/>
        </authorList>
    </citation>
    <scope>NUCLEOTIDE SEQUENCE [LARGE SCALE GENOMIC DNA]</scope>
    <source>
        <strain evidence="3">SB210</strain>
    </source>
</reference>
<dbReference type="InterPro" id="IPR032675">
    <property type="entry name" value="LRR_dom_sf"/>
</dbReference>
<dbReference type="InParanoid" id="W7WZZ6"/>
<proteinExistence type="predicted"/>
<name>W7WZZ6_TETTS</name>
<dbReference type="GeneID" id="24442011"/>
<evidence type="ECO:0000313" key="3">
    <source>
        <dbReference type="Proteomes" id="UP000009168"/>
    </source>
</evidence>
<dbReference type="EMBL" id="GG662515">
    <property type="protein sequence ID" value="EWS72430.1"/>
    <property type="molecule type" value="Genomic_DNA"/>
</dbReference>
<dbReference type="AlphaFoldDB" id="W7WZZ6"/>
<protein>
    <recommendedName>
        <fullName evidence="4">Kinase domain protein</fullName>
    </recommendedName>
</protein>
<organism evidence="2 3">
    <name type="scientific">Tetrahymena thermophila (strain SB210)</name>
    <dbReference type="NCBI Taxonomy" id="312017"/>
    <lineage>
        <taxon>Eukaryota</taxon>
        <taxon>Sar</taxon>
        <taxon>Alveolata</taxon>
        <taxon>Ciliophora</taxon>
        <taxon>Intramacronucleata</taxon>
        <taxon>Oligohymenophorea</taxon>
        <taxon>Hymenostomatida</taxon>
        <taxon>Tetrahymenina</taxon>
        <taxon>Tetrahymenidae</taxon>
        <taxon>Tetrahymena</taxon>
    </lineage>
</organism>
<dbReference type="Proteomes" id="UP000009168">
    <property type="component" value="Unassembled WGS sequence"/>
</dbReference>
<evidence type="ECO:0000313" key="2">
    <source>
        <dbReference type="EMBL" id="EWS72430.1"/>
    </source>
</evidence>
<dbReference type="SUPFAM" id="SSF52047">
    <property type="entry name" value="RNI-like"/>
    <property type="match status" value="1"/>
</dbReference>
<evidence type="ECO:0008006" key="4">
    <source>
        <dbReference type="Google" id="ProtNLM"/>
    </source>
</evidence>
<evidence type="ECO:0000256" key="1">
    <source>
        <dbReference type="SAM" id="MobiDB-lite"/>
    </source>
</evidence>
<feature type="compositionally biased region" description="Low complexity" evidence="1">
    <location>
        <begin position="96"/>
        <end position="114"/>
    </location>
</feature>
<gene>
    <name evidence="2" type="ORF">TTHERM_001248861</name>
</gene>
<dbReference type="KEGG" id="tet:TTHERM_001248861"/>
<dbReference type="Gene3D" id="3.80.10.10">
    <property type="entry name" value="Ribonuclease Inhibitor"/>
    <property type="match status" value="1"/>
</dbReference>
<accession>W7WZZ6</accession>
<feature type="compositionally biased region" description="Basic and acidic residues" evidence="1">
    <location>
        <begin position="115"/>
        <end position="125"/>
    </location>
</feature>